<accession>A0A0E4HER3</accession>
<dbReference type="GO" id="GO:0003677">
    <property type="term" value="F:DNA binding"/>
    <property type="evidence" value="ECO:0007669"/>
    <property type="project" value="InterPro"/>
</dbReference>
<protein>
    <submittedName>
        <fullName evidence="2">MerR family transcriptional regulator</fullName>
    </submittedName>
</protein>
<dbReference type="SMART" id="SM00422">
    <property type="entry name" value="HTH_MERR"/>
    <property type="match status" value="1"/>
</dbReference>
<evidence type="ECO:0000313" key="2">
    <source>
        <dbReference type="EMBL" id="CQR56284.1"/>
    </source>
</evidence>
<dbReference type="InterPro" id="IPR009061">
    <property type="entry name" value="DNA-bd_dom_put_sf"/>
</dbReference>
<name>A0A0E4HER3_9BACL</name>
<dbReference type="Gene3D" id="1.10.1660.10">
    <property type="match status" value="1"/>
</dbReference>
<dbReference type="AlphaFoldDB" id="A0A0E4HER3"/>
<dbReference type="STRING" id="483937.AMQ84_11870"/>
<organism evidence="2 3">
    <name type="scientific">Paenibacillus riograndensis SBR5</name>
    <dbReference type="NCBI Taxonomy" id="1073571"/>
    <lineage>
        <taxon>Bacteria</taxon>
        <taxon>Bacillati</taxon>
        <taxon>Bacillota</taxon>
        <taxon>Bacilli</taxon>
        <taxon>Bacillales</taxon>
        <taxon>Paenibacillaceae</taxon>
        <taxon>Paenibacillus</taxon>
        <taxon>Paenibacillus sonchi group</taxon>
    </lineage>
</organism>
<dbReference type="EMBL" id="LN831776">
    <property type="protein sequence ID" value="CQR56284.1"/>
    <property type="molecule type" value="Genomic_DNA"/>
</dbReference>
<dbReference type="CDD" id="cd00592">
    <property type="entry name" value="HTH_MerR-like"/>
    <property type="match status" value="1"/>
</dbReference>
<dbReference type="InterPro" id="IPR000551">
    <property type="entry name" value="MerR-type_HTH_dom"/>
</dbReference>
<dbReference type="PATRIC" id="fig|1073571.4.peg.4144"/>
<dbReference type="Pfam" id="PF13411">
    <property type="entry name" value="MerR_1"/>
    <property type="match status" value="1"/>
</dbReference>
<evidence type="ECO:0000259" key="1">
    <source>
        <dbReference type="PROSITE" id="PS50937"/>
    </source>
</evidence>
<feature type="domain" description="HTH merR-type" evidence="1">
    <location>
        <begin position="23"/>
        <end position="76"/>
    </location>
</feature>
<dbReference type="PROSITE" id="PS50937">
    <property type="entry name" value="HTH_MERR_2"/>
    <property type="match status" value="1"/>
</dbReference>
<dbReference type="Proteomes" id="UP000033163">
    <property type="component" value="Chromosome I"/>
</dbReference>
<proteinExistence type="predicted"/>
<dbReference type="HOGENOM" id="CLU_1843145_0_0_9"/>
<sequence>MEVYTGKQLADILQQEDADMNLRTVRYYTQIGMLPPLELVGNKRVYTGRHLEYLRAILTLSKSGESLADIQVKLAALSPEEIAGLGARLKFYQPQHILQHETLVINDDVMLTVSPQITPEQRSEMIEAVTRLLRGENKL</sequence>
<dbReference type="SUPFAM" id="SSF46955">
    <property type="entry name" value="Putative DNA-binding domain"/>
    <property type="match status" value="1"/>
</dbReference>
<dbReference type="RefSeq" id="WP_020430790.1">
    <property type="nucleotide sequence ID" value="NZ_AGBD01001116.1"/>
</dbReference>
<dbReference type="GO" id="GO:0006355">
    <property type="term" value="P:regulation of DNA-templated transcription"/>
    <property type="evidence" value="ECO:0007669"/>
    <property type="project" value="InterPro"/>
</dbReference>
<dbReference type="KEGG" id="pri:PRIO_3881"/>
<reference evidence="3" key="1">
    <citation type="submission" date="2015-03" db="EMBL/GenBank/DDBJ databases">
        <authorList>
            <person name="Wibberg D."/>
        </authorList>
    </citation>
    <scope>NUCLEOTIDE SEQUENCE [LARGE SCALE GENOMIC DNA]</scope>
</reference>
<evidence type="ECO:0000313" key="3">
    <source>
        <dbReference type="Proteomes" id="UP000033163"/>
    </source>
</evidence>
<gene>
    <name evidence="2" type="ORF">PRIO_3881</name>
</gene>